<dbReference type="RefSeq" id="WP_006375040.1">
    <property type="nucleotide sequence ID" value="NZ_AEJB01000127.1"/>
</dbReference>
<evidence type="ECO:0000313" key="2">
    <source>
        <dbReference type="Proteomes" id="UP000010931"/>
    </source>
</evidence>
<dbReference type="Pfam" id="PF13365">
    <property type="entry name" value="Trypsin_2"/>
    <property type="match status" value="1"/>
</dbReference>
<keyword evidence="2" id="KW-1185">Reference proteome</keyword>
<comment type="caution">
    <text evidence="1">The sequence shown here is derived from an EMBL/GenBank/DDBJ whole genome shotgun (WGS) entry which is preliminary data.</text>
</comment>
<evidence type="ECO:0000313" key="1">
    <source>
        <dbReference type="EMBL" id="ELP69699.1"/>
    </source>
</evidence>
<dbReference type="Proteomes" id="UP000010931">
    <property type="component" value="Unassembled WGS sequence"/>
</dbReference>
<gene>
    <name evidence="1" type="ORF">STRTUCAR8_00072</name>
</gene>
<organism evidence="1 2">
    <name type="scientific">Streptomyces turgidiscabies (strain Car8)</name>
    <dbReference type="NCBI Taxonomy" id="698760"/>
    <lineage>
        <taxon>Bacteria</taxon>
        <taxon>Bacillati</taxon>
        <taxon>Actinomycetota</taxon>
        <taxon>Actinomycetes</taxon>
        <taxon>Kitasatosporales</taxon>
        <taxon>Streptomycetaceae</taxon>
        <taxon>Streptomyces</taxon>
    </lineage>
</organism>
<protein>
    <recommendedName>
        <fullName evidence="3">Trypsin</fullName>
    </recommendedName>
</protein>
<dbReference type="PATRIC" id="fig|698760.3.peg.1640"/>
<name>L7FES3_STRT8</name>
<dbReference type="SUPFAM" id="SSF50494">
    <property type="entry name" value="Trypsin-like serine proteases"/>
    <property type="match status" value="1"/>
</dbReference>
<sequence length="288" mass="31322">MRGVHGVNTLSFSALYIEAWFRSRGEGPDVRLGSGTGFLVGVPDDFWLVTAGHVVSGRNTETGELEDDRGLWPDYLRVRFARQGEGGEFEPVDQEVALYADGDEAQVPVWRSPAQQRADVAAVPIGSVPEGAVDAFLLTGWPTVRDLYPQDRRAGAGAEADAELPLRVMDRLYVLGFPFGDTGSWPFAVWTAAPVASEPLARWNGLPGFLLDSRTRSGQSGAPVLMHIRPGEMVLAGGEVHVHEEWVTALVGVYSGRLNENSDLGMVWTTEVLDEILPEFAPKRPPEG</sequence>
<dbReference type="AlphaFoldDB" id="L7FES3"/>
<accession>L7FES3</accession>
<proteinExistence type="predicted"/>
<dbReference type="GeneID" id="97407564"/>
<dbReference type="EMBL" id="AEJB01000127">
    <property type="protein sequence ID" value="ELP69699.1"/>
    <property type="molecule type" value="Genomic_DNA"/>
</dbReference>
<dbReference type="InterPro" id="IPR009003">
    <property type="entry name" value="Peptidase_S1_PA"/>
</dbReference>
<reference evidence="1 2" key="1">
    <citation type="journal article" date="2011" name="Plasmid">
        <title>Streptomyces turgidiscabies Car8 contains a modular pathogenicity island that shares virulence genes with other actinobacterial plant pathogens.</title>
        <authorList>
            <person name="Huguet-Tapia J.C."/>
            <person name="Badger J.H."/>
            <person name="Loria R."/>
            <person name="Pettis G.S."/>
        </authorList>
    </citation>
    <scope>NUCLEOTIDE SEQUENCE [LARGE SCALE GENOMIC DNA]</scope>
    <source>
        <strain evidence="1 2">Car8</strain>
    </source>
</reference>
<evidence type="ECO:0008006" key="3">
    <source>
        <dbReference type="Google" id="ProtNLM"/>
    </source>
</evidence>
<dbReference type="STRING" id="85558.T45_08957"/>